<keyword evidence="5" id="KW-0732">Signal</keyword>
<dbReference type="PROSITE" id="PS00460">
    <property type="entry name" value="GLUTATHIONE_PEROXID_1"/>
    <property type="match status" value="1"/>
</dbReference>
<evidence type="ECO:0000313" key="6">
    <source>
        <dbReference type="EMBL" id="CAL2102847.1"/>
    </source>
</evidence>
<evidence type="ECO:0000256" key="3">
    <source>
        <dbReference type="ARBA" id="ARBA00023002"/>
    </source>
</evidence>
<feature type="signal peptide" evidence="5">
    <location>
        <begin position="1"/>
        <end position="19"/>
    </location>
</feature>
<dbReference type="PIRSF" id="PIRSF000303">
    <property type="entry name" value="Glutathion_perox"/>
    <property type="match status" value="1"/>
</dbReference>
<dbReference type="Proteomes" id="UP001497527">
    <property type="component" value="Unassembled WGS sequence"/>
</dbReference>
<comment type="caution">
    <text evidence="6">The sequence shown here is derived from an EMBL/GenBank/DDBJ whole genome shotgun (WGS) entry which is preliminary data.</text>
</comment>
<evidence type="ECO:0000256" key="2">
    <source>
        <dbReference type="ARBA" id="ARBA00022559"/>
    </source>
</evidence>
<dbReference type="InterPro" id="IPR000889">
    <property type="entry name" value="Glutathione_peroxidase"/>
</dbReference>
<name>A0ABP1EWS5_9FLAO</name>
<dbReference type="Pfam" id="PF00255">
    <property type="entry name" value="GSHPx"/>
    <property type="match status" value="1"/>
</dbReference>
<dbReference type="PROSITE" id="PS51355">
    <property type="entry name" value="GLUTATHIONE_PEROXID_3"/>
    <property type="match status" value="1"/>
</dbReference>
<feature type="chain" id="PRO_5045123779" description="Glutathione peroxidase" evidence="5">
    <location>
        <begin position="20"/>
        <end position="180"/>
    </location>
</feature>
<dbReference type="GO" id="GO:0004601">
    <property type="term" value="F:peroxidase activity"/>
    <property type="evidence" value="ECO:0007669"/>
    <property type="project" value="UniProtKB-KW"/>
</dbReference>
<evidence type="ECO:0000256" key="1">
    <source>
        <dbReference type="ARBA" id="ARBA00006926"/>
    </source>
</evidence>
<dbReference type="InterPro" id="IPR036249">
    <property type="entry name" value="Thioredoxin-like_sf"/>
</dbReference>
<dbReference type="PANTHER" id="PTHR11592:SF134">
    <property type="entry name" value="PHOSPHOLIPID HYDROPEROXIDE GLUTATHIONE PEROXIDASE"/>
    <property type="match status" value="1"/>
</dbReference>
<evidence type="ECO:0000313" key="7">
    <source>
        <dbReference type="Proteomes" id="UP001497527"/>
    </source>
</evidence>
<dbReference type="SUPFAM" id="SSF52833">
    <property type="entry name" value="Thioredoxin-like"/>
    <property type="match status" value="1"/>
</dbReference>
<evidence type="ECO:0000256" key="5">
    <source>
        <dbReference type="SAM" id="SignalP"/>
    </source>
</evidence>
<dbReference type="PRINTS" id="PR01011">
    <property type="entry name" value="GLUTPROXDASE"/>
</dbReference>
<accession>A0ABP1EWS5</accession>
<organism evidence="6 7">
    <name type="scientific">Tenacibaculum polynesiense</name>
    <dbReference type="NCBI Taxonomy" id="3137857"/>
    <lineage>
        <taxon>Bacteria</taxon>
        <taxon>Pseudomonadati</taxon>
        <taxon>Bacteroidota</taxon>
        <taxon>Flavobacteriia</taxon>
        <taxon>Flavobacteriales</taxon>
        <taxon>Flavobacteriaceae</taxon>
        <taxon>Tenacibaculum</taxon>
    </lineage>
</organism>
<dbReference type="Gene3D" id="3.40.30.10">
    <property type="entry name" value="Glutaredoxin"/>
    <property type="match status" value="1"/>
</dbReference>
<dbReference type="PANTHER" id="PTHR11592">
    <property type="entry name" value="GLUTATHIONE PEROXIDASE"/>
    <property type="match status" value="1"/>
</dbReference>
<proteinExistence type="inferred from homology"/>
<evidence type="ECO:0000256" key="4">
    <source>
        <dbReference type="RuleBase" id="RU000499"/>
    </source>
</evidence>
<keyword evidence="7" id="KW-1185">Reference proteome</keyword>
<gene>
    <name evidence="6" type="primary">bsaA</name>
    <name evidence="6" type="ORF">T190423A01A_20598</name>
</gene>
<sequence>MKKIKIMLIMTLFSFLGNAQTVTPKESLFDLKINSINGEELSLGAYKGKKILFVNVASKCGFTNQYDGLQDLYTKYKDKLVVVGLPCNQFGAQEPGTAEEIKTFCRMNYGVDFPMTEKIDVKGEQQHPIYQWLTQKDKNGKMSSSVKWNFQKYLVDEEGRLIDVFYSMTKPMSNKITKRL</sequence>
<comment type="similarity">
    <text evidence="1 4">Belongs to the glutathione peroxidase family.</text>
</comment>
<protein>
    <recommendedName>
        <fullName evidence="4">Glutathione peroxidase</fullName>
    </recommendedName>
</protein>
<dbReference type="EMBL" id="CAXJIO010000011">
    <property type="protein sequence ID" value="CAL2102847.1"/>
    <property type="molecule type" value="Genomic_DNA"/>
</dbReference>
<keyword evidence="2 4" id="KW-0575">Peroxidase</keyword>
<dbReference type="RefSeq" id="WP_348716602.1">
    <property type="nucleotide sequence ID" value="NZ_CAXJIO010000011.1"/>
</dbReference>
<keyword evidence="3 4" id="KW-0560">Oxidoreductase</keyword>
<reference evidence="6 7" key="1">
    <citation type="submission" date="2024-05" db="EMBL/GenBank/DDBJ databases">
        <authorList>
            <person name="Duchaud E."/>
        </authorList>
    </citation>
    <scope>NUCLEOTIDE SEQUENCE [LARGE SCALE GENOMIC DNA]</scope>
    <source>
        <strain evidence="6">Ena-SAMPLE-TAB-13-05-2024-13:56:06:370-140308</strain>
    </source>
</reference>
<dbReference type="InterPro" id="IPR029759">
    <property type="entry name" value="GPX_AS"/>
</dbReference>
<dbReference type="CDD" id="cd00340">
    <property type="entry name" value="GSH_Peroxidase"/>
    <property type="match status" value="1"/>
</dbReference>